<evidence type="ECO:0000256" key="6">
    <source>
        <dbReference type="ARBA" id="ARBA00023237"/>
    </source>
</evidence>
<comment type="similarity">
    <text evidence="7">Belongs to the TonB-dependent receptor family.</text>
</comment>
<dbReference type="InterPro" id="IPR023996">
    <property type="entry name" value="TonB-dep_OMP_SusC/RagA"/>
</dbReference>
<evidence type="ECO:0000256" key="7">
    <source>
        <dbReference type="PROSITE-ProRule" id="PRU01360"/>
    </source>
</evidence>
<gene>
    <name evidence="11" type="ORF">HMPREF9449_00322</name>
</gene>
<proteinExistence type="inferred from homology"/>
<evidence type="ECO:0000256" key="1">
    <source>
        <dbReference type="ARBA" id="ARBA00004571"/>
    </source>
</evidence>
<dbReference type="RefSeq" id="WP_009135476.1">
    <property type="nucleotide sequence ID" value="NZ_JH594596.1"/>
</dbReference>
<comment type="subcellular location">
    <subcellularLocation>
        <location evidence="1 7">Cell outer membrane</location>
        <topology evidence="1 7">Multi-pass membrane protein</topology>
    </subcellularLocation>
</comment>
<dbReference type="PATRIC" id="fig|742817.3.peg.342"/>
<keyword evidence="6 7" id="KW-0998">Cell outer membrane</keyword>
<feature type="region of interest" description="Disordered" evidence="8">
    <location>
        <begin position="507"/>
        <end position="527"/>
    </location>
</feature>
<evidence type="ECO:0000256" key="4">
    <source>
        <dbReference type="ARBA" id="ARBA00022692"/>
    </source>
</evidence>
<comment type="caution">
    <text evidence="11">The sequence shown here is derived from an EMBL/GenBank/DDBJ whole genome shotgun (WGS) entry which is preliminary data.</text>
</comment>
<dbReference type="NCBIfam" id="TIGR04057">
    <property type="entry name" value="SusC_RagA_signa"/>
    <property type="match status" value="1"/>
</dbReference>
<dbReference type="NCBIfam" id="TIGR04056">
    <property type="entry name" value="OMP_RagA_SusC"/>
    <property type="match status" value="1"/>
</dbReference>
<dbReference type="PROSITE" id="PS52016">
    <property type="entry name" value="TONB_DEPENDENT_REC_3"/>
    <property type="match status" value="1"/>
</dbReference>
<evidence type="ECO:0000313" key="11">
    <source>
        <dbReference type="EMBL" id="EHP50995.1"/>
    </source>
</evidence>
<dbReference type="STRING" id="742817.HMPREF9449_00322"/>
<dbReference type="SUPFAM" id="SSF56935">
    <property type="entry name" value="Porins"/>
    <property type="match status" value="1"/>
</dbReference>
<evidence type="ECO:0000256" key="3">
    <source>
        <dbReference type="ARBA" id="ARBA00022452"/>
    </source>
</evidence>
<keyword evidence="9" id="KW-0732">Signal</keyword>
<feature type="domain" description="TonB-dependent receptor plug" evidence="10">
    <location>
        <begin position="114"/>
        <end position="221"/>
    </location>
</feature>
<dbReference type="InterPro" id="IPR012910">
    <property type="entry name" value="Plug_dom"/>
</dbReference>
<evidence type="ECO:0000259" key="10">
    <source>
        <dbReference type="Pfam" id="PF07715"/>
    </source>
</evidence>
<dbReference type="AlphaFoldDB" id="H1DDI6"/>
<dbReference type="Pfam" id="PF13715">
    <property type="entry name" value="CarbopepD_reg_2"/>
    <property type="match status" value="1"/>
</dbReference>
<dbReference type="Pfam" id="PF07715">
    <property type="entry name" value="Plug"/>
    <property type="match status" value="1"/>
</dbReference>
<evidence type="ECO:0000313" key="12">
    <source>
        <dbReference type="Proteomes" id="UP000004892"/>
    </source>
</evidence>
<evidence type="ECO:0000256" key="8">
    <source>
        <dbReference type="SAM" id="MobiDB-lite"/>
    </source>
</evidence>
<dbReference type="InterPro" id="IPR036942">
    <property type="entry name" value="Beta-barrel_TonB_sf"/>
</dbReference>
<dbReference type="GeneID" id="98067982"/>
<dbReference type="Proteomes" id="UP000004892">
    <property type="component" value="Unassembled WGS sequence"/>
</dbReference>
<dbReference type="Gene3D" id="2.60.40.1120">
    <property type="entry name" value="Carboxypeptidase-like, regulatory domain"/>
    <property type="match status" value="1"/>
</dbReference>
<dbReference type="HOGENOM" id="CLU_004317_0_1_10"/>
<feature type="signal peptide" evidence="9">
    <location>
        <begin position="1"/>
        <end position="21"/>
    </location>
</feature>
<dbReference type="EMBL" id="ADMC01000002">
    <property type="protein sequence ID" value="EHP50995.1"/>
    <property type="molecule type" value="Genomic_DNA"/>
</dbReference>
<organism evidence="11 12">
    <name type="scientific">Odoribacter laneus YIT 12061</name>
    <dbReference type="NCBI Taxonomy" id="742817"/>
    <lineage>
        <taxon>Bacteria</taxon>
        <taxon>Pseudomonadati</taxon>
        <taxon>Bacteroidota</taxon>
        <taxon>Bacteroidia</taxon>
        <taxon>Bacteroidales</taxon>
        <taxon>Odoribacteraceae</taxon>
        <taxon>Odoribacter</taxon>
    </lineage>
</organism>
<dbReference type="SUPFAM" id="SSF49464">
    <property type="entry name" value="Carboxypeptidase regulatory domain-like"/>
    <property type="match status" value="1"/>
</dbReference>
<sequence>MKKRLLLSILFFVFAVKLLEAQDITIKGTVLAEEDNQPLSDVTILVKGTNIGTITDEKGHFKLDVPVSATILVISYVGYELQEIQIAKNVKVYMKKEAALIDEVVVVAYGTQKKNALTGAVSALRSEEFEGRPLSNPIAALEGNISGVQMAGGSGKPGTVPDIRIRGFSSVNASNAPIYVVDGAIFNRSTGDLNVNDIESISILKDAASASLYGSSAGNGVVLITTKKAKKNGNTLHLNISQGFSSRAIREYKRVNLWEYYPLQWEMLKNHYYSYGYEGGDGMEAAEWATNTLVSSYLMYNPFKGVADTEVVGLDGKLNPNATTLLWGDDMDWLGAAERLGYRSEYNFSYGIKNDRSDTYVSFGYLKDDGYMKRATMNRYNARVNVNFYPVHWFSTGINIAANKVESNPGFSAGVGNPFGFSRFIGPIYPIYKHDPVTGEYLLDGSGNKQYDYDGIRGKGGLSRRHSLAEMTWSEYTNVRDAMDARLYMGLYLFNGLKFTVNASMESSNTNSSTYNNRYTSDSSPGGGLTKSAVRLYSYTVNEILSYQQRFGDHHLDIMLGHEAYALKNKYSNVTKNGEIMDGLHELSNFLTTGETNSYTDTYRKEGYFGRISYDYANRYYASFSYRHDGSSCFSRDTRWGNFMAFGLSWRIDQEPFMANVKWVDQLKLRASYGETGNDSGIGYYPYQTLYELGKNNSSEEGILFKSKGNEGLKWETQVTKDIALEFGFFDVVSGSVEVFFKQSQDLLFDVPQMVSSGITSVWENIGKVNNNGVEFDLNFKLIQTKDWNWSLGLNATTVKNKVKRFPEGVTEIIKDRKRIAVGRSIYDFWLKEYRGVDPADGAALYRFDREGGAVWSDEDCRTINGVEVTTKQAKAKYHYAGSAIPDWYGGINTSLSYRNWELSALFSYGIGGKVYDYSYMMLMSVGQYGRAMHADIKNRWQKPGDITDVPRLDGYYVTDFNAESDRWLVDADYFSMKSLTVGYALPMRWISKIGIKSAKMSVTGENLFVLNHRRGVNTQEAYTGNLSAGWLPARTCTFRLNVTF</sequence>
<evidence type="ECO:0000256" key="9">
    <source>
        <dbReference type="SAM" id="SignalP"/>
    </source>
</evidence>
<keyword evidence="5 7" id="KW-0472">Membrane</keyword>
<feature type="compositionally biased region" description="Low complexity" evidence="8">
    <location>
        <begin position="507"/>
        <end position="524"/>
    </location>
</feature>
<name>H1DDI6_9BACT</name>
<dbReference type="eggNOG" id="COG4771">
    <property type="taxonomic scope" value="Bacteria"/>
</dbReference>
<reference evidence="11 12" key="1">
    <citation type="submission" date="2012-01" db="EMBL/GenBank/DDBJ databases">
        <title>The Genome Sequence of Odoribacter laneus YIT 12061.</title>
        <authorList>
            <consortium name="The Broad Institute Genome Sequencing Platform"/>
            <person name="Earl A."/>
            <person name="Ward D."/>
            <person name="Feldgarden M."/>
            <person name="Gevers D."/>
            <person name="Morotomi M."/>
            <person name="Young S.K."/>
            <person name="Zeng Q."/>
            <person name="Gargeya S."/>
            <person name="Fitzgerald M."/>
            <person name="Haas B."/>
            <person name="Abouelleil A."/>
            <person name="Alvarado L."/>
            <person name="Arachchi H.M."/>
            <person name="Berlin A."/>
            <person name="Chapman S.B."/>
            <person name="Gearin G."/>
            <person name="Goldberg J."/>
            <person name="Griggs A."/>
            <person name="Gujja S."/>
            <person name="Hansen M."/>
            <person name="Heiman D."/>
            <person name="Howarth C."/>
            <person name="Larimer J."/>
            <person name="Lui A."/>
            <person name="MacDonald P.J.P."/>
            <person name="McCowen C."/>
            <person name="Montmayeur A."/>
            <person name="Murphy C."/>
            <person name="Neiman D."/>
            <person name="Pearson M."/>
            <person name="Priest M."/>
            <person name="Roberts A."/>
            <person name="Saif S."/>
            <person name="Shea T."/>
            <person name="Sisk P."/>
            <person name="Stolte C."/>
            <person name="Sykes S."/>
            <person name="Wortman J."/>
            <person name="Nusbaum C."/>
            <person name="Birren B."/>
        </authorList>
    </citation>
    <scope>NUCLEOTIDE SEQUENCE [LARGE SCALE GENOMIC DNA]</scope>
    <source>
        <strain evidence="11 12">YIT 12061</strain>
    </source>
</reference>
<dbReference type="InterPro" id="IPR037066">
    <property type="entry name" value="Plug_dom_sf"/>
</dbReference>
<accession>H1DDI6</accession>
<dbReference type="InterPro" id="IPR008969">
    <property type="entry name" value="CarboxyPept-like_regulatory"/>
</dbReference>
<evidence type="ECO:0000256" key="2">
    <source>
        <dbReference type="ARBA" id="ARBA00022448"/>
    </source>
</evidence>
<dbReference type="Gene3D" id="2.40.170.20">
    <property type="entry name" value="TonB-dependent receptor, beta-barrel domain"/>
    <property type="match status" value="1"/>
</dbReference>
<feature type="chain" id="PRO_5003549123" evidence="9">
    <location>
        <begin position="22"/>
        <end position="1045"/>
    </location>
</feature>
<protein>
    <submittedName>
        <fullName evidence="11">SusC/RagA family TonB-linked outer membrane protein</fullName>
    </submittedName>
</protein>
<dbReference type="InterPro" id="IPR039426">
    <property type="entry name" value="TonB-dep_rcpt-like"/>
</dbReference>
<dbReference type="Gene3D" id="2.170.130.10">
    <property type="entry name" value="TonB-dependent receptor, plug domain"/>
    <property type="match status" value="1"/>
</dbReference>
<dbReference type="GO" id="GO:0009279">
    <property type="term" value="C:cell outer membrane"/>
    <property type="evidence" value="ECO:0007669"/>
    <property type="project" value="UniProtKB-SubCell"/>
</dbReference>
<keyword evidence="12" id="KW-1185">Reference proteome</keyword>
<dbReference type="InterPro" id="IPR023997">
    <property type="entry name" value="TonB-dep_OMP_SusC/RagA_CS"/>
</dbReference>
<evidence type="ECO:0000256" key="5">
    <source>
        <dbReference type="ARBA" id="ARBA00023136"/>
    </source>
</evidence>
<keyword evidence="2 7" id="KW-0813">Transport</keyword>
<keyword evidence="4 7" id="KW-0812">Transmembrane</keyword>
<keyword evidence="3 7" id="KW-1134">Transmembrane beta strand</keyword>